<name>A0A656KK82_BLUGR</name>
<dbReference type="Proteomes" id="UP000053110">
    <property type="component" value="Unassembled WGS sequence"/>
</dbReference>
<evidence type="ECO:0000313" key="3">
    <source>
        <dbReference type="Proteomes" id="UP000053110"/>
    </source>
</evidence>
<feature type="compositionally biased region" description="Polar residues" evidence="1">
    <location>
        <begin position="1"/>
        <end position="17"/>
    </location>
</feature>
<organism evidence="2 3">
    <name type="scientific">Blumeria graminis f. sp. tritici 96224</name>
    <dbReference type="NCBI Taxonomy" id="1268274"/>
    <lineage>
        <taxon>Eukaryota</taxon>
        <taxon>Fungi</taxon>
        <taxon>Dikarya</taxon>
        <taxon>Ascomycota</taxon>
        <taxon>Pezizomycotina</taxon>
        <taxon>Leotiomycetes</taxon>
        <taxon>Erysiphales</taxon>
        <taxon>Erysiphaceae</taxon>
        <taxon>Blumeria</taxon>
    </lineage>
</organism>
<dbReference type="EMBL" id="KE375043">
    <property type="protein sequence ID" value="EPQ65004.1"/>
    <property type="molecule type" value="Genomic_DNA"/>
</dbReference>
<dbReference type="OrthoDB" id="3589351at2759"/>
<reference evidence="3" key="1">
    <citation type="journal article" date="2013" name="Nat. Genet.">
        <title>The wheat powdery mildew genome shows the unique evolution of an obligate biotroph.</title>
        <authorList>
            <person name="Wicker T."/>
            <person name="Oberhaensli S."/>
            <person name="Parlange F."/>
            <person name="Buchmann J.P."/>
            <person name="Shatalina M."/>
            <person name="Roffler S."/>
            <person name="Ben-David R."/>
            <person name="Dolezel J."/>
            <person name="Simkova H."/>
            <person name="Schulze-Lefert P."/>
            <person name="Spanu P.D."/>
            <person name="Bruggmann R."/>
            <person name="Amselem J."/>
            <person name="Quesneville H."/>
            <person name="Ver Loren van Themaat E."/>
            <person name="Paape T."/>
            <person name="Shimizu K.K."/>
            <person name="Keller B."/>
        </authorList>
    </citation>
    <scope>NUCLEOTIDE SEQUENCE [LARGE SCALE GENOMIC DNA]</scope>
    <source>
        <strain evidence="3">96224</strain>
    </source>
</reference>
<gene>
    <name evidence="2" type="ORF">BGT96224_Ac30219</name>
</gene>
<dbReference type="AlphaFoldDB" id="A0A656KK82"/>
<feature type="region of interest" description="Disordered" evidence="1">
    <location>
        <begin position="1"/>
        <end position="25"/>
    </location>
</feature>
<evidence type="ECO:0000256" key="1">
    <source>
        <dbReference type="SAM" id="MobiDB-lite"/>
    </source>
</evidence>
<sequence>MRENTYSLSATESNQSIDDFPLPPGTPLHASFDDVHAKVSVPEFNRSFRFPSSSTISSIANSSKLDDPESVLKRLRHESNVLAARLAQKFTELDPAGCDSHYAHSSEQEKKSDSEALCMNQVRPQTSNGAVLLPRFPFGEFGEWDINREADDTESDGENLILPHEPLLPEYAGISYADISPRPIRKSSLTVSIPPHFPCGIAPPICSPTSKDFTVQNERDRILRETREASRAISNAGFDFGFGGNRSVNTVPLLNQAPSNIDEVLTNKSRIEPATADALLSPSMNSEANFAPTLVPDVEIEPATKTTILTIPSRLSRLLNIQPYTNDSIRFDQPCSPQSLQPFSPTLCDSGTALELSPPKSAPPRTLCFADAPDALRANQISNSMSQFLQNYCPSHDEKMSNWSFLEPVEAQPDIDYDLDEPFTRKTERRRRPSFWGKMKSSLLRKKKKVSPGLKDYSHHSEKLLSELESKDHRTQNCTHILPEITTLSGFIVFNQCQGFQAVLYQPNGPKFWNPVHRPTSCNALNENLAKIPGSKINVVILHMNSCYITRQLVETTLTLKFEQ</sequence>
<proteinExistence type="predicted"/>
<evidence type="ECO:0000313" key="2">
    <source>
        <dbReference type="EMBL" id="EPQ65004.1"/>
    </source>
</evidence>
<protein>
    <submittedName>
        <fullName evidence="2">Uncharacterized protein</fullName>
    </submittedName>
</protein>
<accession>A0A656KK82</accession>